<dbReference type="EMBL" id="JAULSN010000003">
    <property type="protein sequence ID" value="KAK3377122.1"/>
    <property type="molecule type" value="Genomic_DNA"/>
</dbReference>
<comment type="caution">
    <text evidence="1">The sequence shown here is derived from an EMBL/GenBank/DDBJ whole genome shotgun (WGS) entry which is preliminary data.</text>
</comment>
<gene>
    <name evidence="1" type="ORF">B0T24DRAFT_235626</name>
</gene>
<evidence type="ECO:0000313" key="1">
    <source>
        <dbReference type="EMBL" id="KAK3377122.1"/>
    </source>
</evidence>
<keyword evidence="2" id="KW-1185">Reference proteome</keyword>
<proteinExistence type="predicted"/>
<reference evidence="1" key="2">
    <citation type="submission" date="2023-06" db="EMBL/GenBank/DDBJ databases">
        <authorList>
            <consortium name="Lawrence Berkeley National Laboratory"/>
            <person name="Haridas S."/>
            <person name="Hensen N."/>
            <person name="Bonometti L."/>
            <person name="Westerberg I."/>
            <person name="Brannstrom I.O."/>
            <person name="Guillou S."/>
            <person name="Cros-Aarteil S."/>
            <person name="Calhoun S."/>
            <person name="Kuo A."/>
            <person name="Mondo S."/>
            <person name="Pangilinan J."/>
            <person name="Riley R."/>
            <person name="Labutti K."/>
            <person name="Andreopoulos B."/>
            <person name="Lipzen A."/>
            <person name="Chen C."/>
            <person name="Yanf M."/>
            <person name="Daum C."/>
            <person name="Ng V."/>
            <person name="Clum A."/>
            <person name="Steindorff A."/>
            <person name="Ohm R."/>
            <person name="Martin F."/>
            <person name="Silar P."/>
            <person name="Natvig D."/>
            <person name="Lalanne C."/>
            <person name="Gautier V."/>
            <person name="Ament-Velasquez S.L."/>
            <person name="Kruys A."/>
            <person name="Hutchinson M.I."/>
            <person name="Powell A.J."/>
            <person name="Barry K."/>
            <person name="Miller A.N."/>
            <person name="Grigoriev I.V."/>
            <person name="Debuchy R."/>
            <person name="Gladieux P."/>
            <person name="Thoren M.H."/>
            <person name="Johannesson H."/>
        </authorList>
    </citation>
    <scope>NUCLEOTIDE SEQUENCE</scope>
    <source>
        <strain evidence="1">CBS 958.72</strain>
    </source>
</reference>
<organism evidence="1 2">
    <name type="scientific">Lasiosphaeria ovina</name>
    <dbReference type="NCBI Taxonomy" id="92902"/>
    <lineage>
        <taxon>Eukaryota</taxon>
        <taxon>Fungi</taxon>
        <taxon>Dikarya</taxon>
        <taxon>Ascomycota</taxon>
        <taxon>Pezizomycotina</taxon>
        <taxon>Sordariomycetes</taxon>
        <taxon>Sordariomycetidae</taxon>
        <taxon>Sordariales</taxon>
        <taxon>Lasiosphaeriaceae</taxon>
        <taxon>Lasiosphaeria</taxon>
    </lineage>
</organism>
<name>A0AAE0KJ32_9PEZI</name>
<sequence length="108" mass="11926">MPSTYSIAGSEDQHALAWDTQSNSEAAGALYQPWREFWPPNVSVFSKEELASKPWLTWKRDASRPNEKPWYDWVNIFAGEVDSPCEGDTCPHCNGAGCNVCSTVAEGG</sequence>
<dbReference type="Proteomes" id="UP001287356">
    <property type="component" value="Unassembled WGS sequence"/>
</dbReference>
<dbReference type="AlphaFoldDB" id="A0AAE0KJ32"/>
<evidence type="ECO:0000313" key="2">
    <source>
        <dbReference type="Proteomes" id="UP001287356"/>
    </source>
</evidence>
<reference evidence="1" key="1">
    <citation type="journal article" date="2023" name="Mol. Phylogenet. Evol.">
        <title>Genome-scale phylogeny and comparative genomics of the fungal order Sordariales.</title>
        <authorList>
            <person name="Hensen N."/>
            <person name="Bonometti L."/>
            <person name="Westerberg I."/>
            <person name="Brannstrom I.O."/>
            <person name="Guillou S."/>
            <person name="Cros-Aarteil S."/>
            <person name="Calhoun S."/>
            <person name="Haridas S."/>
            <person name="Kuo A."/>
            <person name="Mondo S."/>
            <person name="Pangilinan J."/>
            <person name="Riley R."/>
            <person name="LaButti K."/>
            <person name="Andreopoulos B."/>
            <person name="Lipzen A."/>
            <person name="Chen C."/>
            <person name="Yan M."/>
            <person name="Daum C."/>
            <person name="Ng V."/>
            <person name="Clum A."/>
            <person name="Steindorff A."/>
            <person name="Ohm R.A."/>
            <person name="Martin F."/>
            <person name="Silar P."/>
            <person name="Natvig D.O."/>
            <person name="Lalanne C."/>
            <person name="Gautier V."/>
            <person name="Ament-Velasquez S.L."/>
            <person name="Kruys A."/>
            <person name="Hutchinson M.I."/>
            <person name="Powell A.J."/>
            <person name="Barry K."/>
            <person name="Miller A.N."/>
            <person name="Grigoriev I.V."/>
            <person name="Debuchy R."/>
            <person name="Gladieux P."/>
            <person name="Hiltunen Thoren M."/>
            <person name="Johannesson H."/>
        </authorList>
    </citation>
    <scope>NUCLEOTIDE SEQUENCE</scope>
    <source>
        <strain evidence="1">CBS 958.72</strain>
    </source>
</reference>
<accession>A0AAE0KJ32</accession>
<protein>
    <submittedName>
        <fullName evidence="1">Uncharacterized protein</fullName>
    </submittedName>
</protein>